<reference evidence="1 2" key="1">
    <citation type="submission" date="2019-05" db="EMBL/GenBank/DDBJ databases">
        <title>Another draft genome of Portunus trituberculatus and its Hox gene families provides insights of decapod evolution.</title>
        <authorList>
            <person name="Jeong J.-H."/>
            <person name="Song I."/>
            <person name="Kim S."/>
            <person name="Choi T."/>
            <person name="Kim D."/>
            <person name="Ryu S."/>
            <person name="Kim W."/>
        </authorList>
    </citation>
    <scope>NUCLEOTIDE SEQUENCE [LARGE SCALE GENOMIC DNA]</scope>
    <source>
        <tissue evidence="1">Muscle</tissue>
    </source>
</reference>
<protein>
    <submittedName>
        <fullName evidence="1">Uncharacterized protein</fullName>
    </submittedName>
</protein>
<comment type="caution">
    <text evidence="1">The sequence shown here is derived from an EMBL/GenBank/DDBJ whole genome shotgun (WGS) entry which is preliminary data.</text>
</comment>
<name>A0A5B7E4G6_PORTR</name>
<keyword evidence="2" id="KW-1185">Reference proteome</keyword>
<proteinExistence type="predicted"/>
<accession>A0A5B7E4G6</accession>
<dbReference type="AlphaFoldDB" id="A0A5B7E4G6"/>
<organism evidence="1 2">
    <name type="scientific">Portunus trituberculatus</name>
    <name type="common">Swimming crab</name>
    <name type="synonym">Neptunus trituberculatus</name>
    <dbReference type="NCBI Taxonomy" id="210409"/>
    <lineage>
        <taxon>Eukaryota</taxon>
        <taxon>Metazoa</taxon>
        <taxon>Ecdysozoa</taxon>
        <taxon>Arthropoda</taxon>
        <taxon>Crustacea</taxon>
        <taxon>Multicrustacea</taxon>
        <taxon>Malacostraca</taxon>
        <taxon>Eumalacostraca</taxon>
        <taxon>Eucarida</taxon>
        <taxon>Decapoda</taxon>
        <taxon>Pleocyemata</taxon>
        <taxon>Brachyura</taxon>
        <taxon>Eubrachyura</taxon>
        <taxon>Portunoidea</taxon>
        <taxon>Portunidae</taxon>
        <taxon>Portuninae</taxon>
        <taxon>Portunus</taxon>
    </lineage>
</organism>
<sequence>MIYKKDVIKECFIEPEETIVKVRKDLTCHVSGVWLGWLRRTGDCRVRRRRAIEATAVVVVNRLGAR</sequence>
<evidence type="ECO:0000313" key="1">
    <source>
        <dbReference type="EMBL" id="MPC28265.1"/>
    </source>
</evidence>
<dbReference type="EMBL" id="VSRR010001882">
    <property type="protein sequence ID" value="MPC28265.1"/>
    <property type="molecule type" value="Genomic_DNA"/>
</dbReference>
<gene>
    <name evidence="1" type="ORF">E2C01_021465</name>
</gene>
<evidence type="ECO:0000313" key="2">
    <source>
        <dbReference type="Proteomes" id="UP000324222"/>
    </source>
</evidence>
<dbReference type="Proteomes" id="UP000324222">
    <property type="component" value="Unassembled WGS sequence"/>
</dbReference>